<proteinExistence type="predicted"/>
<accession>A0AAJ8LMT2</accession>
<organism evidence="2 3">
    <name type="scientific">Kwoniella shandongensis</name>
    <dbReference type="NCBI Taxonomy" id="1734106"/>
    <lineage>
        <taxon>Eukaryota</taxon>
        <taxon>Fungi</taxon>
        <taxon>Dikarya</taxon>
        <taxon>Basidiomycota</taxon>
        <taxon>Agaricomycotina</taxon>
        <taxon>Tremellomycetes</taxon>
        <taxon>Tremellales</taxon>
        <taxon>Cryptococcaceae</taxon>
        <taxon>Kwoniella</taxon>
    </lineage>
</organism>
<dbReference type="RefSeq" id="XP_031859069.2">
    <property type="nucleotide sequence ID" value="XM_032006706.2"/>
</dbReference>
<reference evidence="2" key="1">
    <citation type="submission" date="2017-08" db="EMBL/GenBank/DDBJ databases">
        <authorList>
            <person name="Cuomo C."/>
            <person name="Billmyre B."/>
            <person name="Heitman J."/>
        </authorList>
    </citation>
    <scope>NUCLEOTIDE SEQUENCE</scope>
    <source>
        <strain evidence="2">CBS 12478</strain>
    </source>
</reference>
<feature type="compositionally biased region" description="Basic residues" evidence="1">
    <location>
        <begin position="219"/>
        <end position="228"/>
    </location>
</feature>
<dbReference type="Proteomes" id="UP000322225">
    <property type="component" value="Chromosome 8"/>
</dbReference>
<evidence type="ECO:0000313" key="2">
    <source>
        <dbReference type="EMBL" id="WWD20061.1"/>
    </source>
</evidence>
<keyword evidence="3" id="KW-1185">Reference proteome</keyword>
<feature type="region of interest" description="Disordered" evidence="1">
    <location>
        <begin position="18"/>
        <end position="67"/>
    </location>
</feature>
<dbReference type="GeneID" id="43590868"/>
<evidence type="ECO:0000256" key="1">
    <source>
        <dbReference type="SAM" id="MobiDB-lite"/>
    </source>
</evidence>
<protein>
    <submittedName>
        <fullName evidence="2">Uncharacterized protein</fullName>
    </submittedName>
</protein>
<dbReference type="KEGG" id="ksn:43590868"/>
<dbReference type="AlphaFoldDB" id="A0AAJ8LMT2"/>
<feature type="region of interest" description="Disordered" evidence="1">
    <location>
        <begin position="208"/>
        <end position="228"/>
    </location>
</feature>
<feature type="compositionally biased region" description="Low complexity" evidence="1">
    <location>
        <begin position="31"/>
        <end position="47"/>
    </location>
</feature>
<dbReference type="EMBL" id="CP144058">
    <property type="protein sequence ID" value="WWD20061.1"/>
    <property type="molecule type" value="Genomic_DNA"/>
</dbReference>
<gene>
    <name evidence="2" type="ORF">CI109_104534</name>
</gene>
<name>A0AAJ8LMT2_9TREE</name>
<reference evidence="2" key="2">
    <citation type="submission" date="2024-01" db="EMBL/GenBank/DDBJ databases">
        <title>Comparative genomics of Cryptococcus and Kwoniella reveals pathogenesis evolution and contrasting modes of karyotype evolution via chromosome fusion or intercentromeric recombination.</title>
        <authorList>
            <person name="Coelho M.A."/>
            <person name="David-Palma M."/>
            <person name="Shea T."/>
            <person name="Bowers K."/>
            <person name="McGinley-Smith S."/>
            <person name="Mohammad A.W."/>
            <person name="Gnirke A."/>
            <person name="Yurkov A.M."/>
            <person name="Nowrousian M."/>
            <person name="Sun S."/>
            <person name="Cuomo C.A."/>
            <person name="Heitman J."/>
        </authorList>
    </citation>
    <scope>NUCLEOTIDE SEQUENCE</scope>
    <source>
        <strain evidence="2">CBS 12478</strain>
    </source>
</reference>
<evidence type="ECO:0000313" key="3">
    <source>
        <dbReference type="Proteomes" id="UP000322225"/>
    </source>
</evidence>
<sequence>MTAWPSFKPTSYTAVIMGSSSRNHSDKGHSSSRYGGSSSKHGGSSSKHSSHKHKGRGRDERTASSPDIEAVKAVVDEYKATLTALQTGFNVVDPERQAAMTVLQARCPLWSFGRGETDDWDSGLPSYQLQGESQVQFDSRMALASHRGTIRRSDYTVDTQDAVTAGSSARGSGKSIINKSLDSFDSFLDATGSAMIDVAKDVLSAVDDLAGPSQQREKSSRHRSGRHK</sequence>